<feature type="compositionally biased region" description="Basic residues" evidence="1">
    <location>
        <begin position="289"/>
        <end position="307"/>
    </location>
</feature>
<dbReference type="Proteomes" id="UP000016930">
    <property type="component" value="Unassembled WGS sequence"/>
</dbReference>
<gene>
    <name evidence="3" type="ORF">CERSUDRAFT_41682</name>
</gene>
<feature type="domain" description="FMR1-interacting protein 1 conserved" evidence="2">
    <location>
        <begin position="100"/>
        <end position="151"/>
    </location>
</feature>
<dbReference type="GO" id="GO:0005634">
    <property type="term" value="C:nucleus"/>
    <property type="evidence" value="ECO:0007669"/>
    <property type="project" value="TreeGrafter"/>
</dbReference>
<dbReference type="InterPro" id="IPR019496">
    <property type="entry name" value="NUFIP1_cons_dom"/>
</dbReference>
<dbReference type="EMBL" id="KB445791">
    <property type="protein sequence ID" value="EMD42234.1"/>
    <property type="molecule type" value="Genomic_DNA"/>
</dbReference>
<protein>
    <recommendedName>
        <fullName evidence="2">FMR1-interacting protein 1 conserved domain-containing protein</fullName>
    </recommendedName>
</protein>
<sequence length="383" mass="42454">MTAGGYTLSSTYDRRQYNGHDNTTYAAPTGQNGAPRRAPQGQVQQYWYQSGNIRCTKPGCTFTGSKKAVETHMMDRHLIYPPGWESRKRKNDWDADPSLKGKPIPIQGTGIKLDTPEAIEAWIAERKKRFPTVTRVEEKEKKIEEAIARGQLGLEDTRFSRNKRRKLDHDVTQQSARTGRNERGRGRGAGCGRGRGEQGALTEAPVEGEGVPTRIPHPLPPLPSSLPSRPGRSLSKRESDASSGSESDSDSAPEVVSSKAPAPHIEQAIVESELDEEEKTTREPAVARSSRKQLVKKPPPRQPRRPPRNPFASRPSLLRNLLNPEIRMTISNLSQAIRFLVDNDFLEGVELKPGQANEKMIEVIGQTYAPASQSTSITEAVQR</sequence>
<accession>M2PZ75</accession>
<dbReference type="PANTHER" id="PTHR13309:SF0">
    <property type="entry name" value="FMR1-INTERACTING PROTEIN NUFIP1"/>
    <property type="match status" value="1"/>
</dbReference>
<name>M2PZ75_CERS8</name>
<evidence type="ECO:0000313" key="3">
    <source>
        <dbReference type="EMBL" id="EMD42234.1"/>
    </source>
</evidence>
<organism evidence="3 4">
    <name type="scientific">Ceriporiopsis subvermispora (strain B)</name>
    <name type="common">White-rot fungus</name>
    <name type="synonym">Gelatoporia subvermispora</name>
    <dbReference type="NCBI Taxonomy" id="914234"/>
    <lineage>
        <taxon>Eukaryota</taxon>
        <taxon>Fungi</taxon>
        <taxon>Dikarya</taxon>
        <taxon>Basidiomycota</taxon>
        <taxon>Agaricomycotina</taxon>
        <taxon>Agaricomycetes</taxon>
        <taxon>Polyporales</taxon>
        <taxon>Gelatoporiaceae</taxon>
        <taxon>Gelatoporia</taxon>
    </lineage>
</organism>
<dbReference type="STRING" id="914234.M2PZ75"/>
<dbReference type="OrthoDB" id="273070at2759"/>
<dbReference type="GO" id="GO:0000492">
    <property type="term" value="P:box C/D snoRNP assembly"/>
    <property type="evidence" value="ECO:0007669"/>
    <property type="project" value="TreeGrafter"/>
</dbReference>
<evidence type="ECO:0000259" key="2">
    <source>
        <dbReference type="Pfam" id="PF10453"/>
    </source>
</evidence>
<dbReference type="AlphaFoldDB" id="M2PZ75"/>
<feature type="compositionally biased region" description="Pro residues" evidence="1">
    <location>
        <begin position="215"/>
        <end position="224"/>
    </location>
</feature>
<reference evidence="3 4" key="1">
    <citation type="journal article" date="2012" name="Proc. Natl. Acad. Sci. U.S.A.">
        <title>Comparative genomics of Ceriporiopsis subvermispora and Phanerochaete chrysosporium provide insight into selective ligninolysis.</title>
        <authorList>
            <person name="Fernandez-Fueyo E."/>
            <person name="Ruiz-Duenas F.J."/>
            <person name="Ferreira P."/>
            <person name="Floudas D."/>
            <person name="Hibbett D.S."/>
            <person name="Canessa P."/>
            <person name="Larrondo L.F."/>
            <person name="James T.Y."/>
            <person name="Seelenfreund D."/>
            <person name="Lobos S."/>
            <person name="Polanco R."/>
            <person name="Tello M."/>
            <person name="Honda Y."/>
            <person name="Watanabe T."/>
            <person name="Watanabe T."/>
            <person name="Ryu J.S."/>
            <person name="Kubicek C.P."/>
            <person name="Schmoll M."/>
            <person name="Gaskell J."/>
            <person name="Hammel K.E."/>
            <person name="St John F.J."/>
            <person name="Vanden Wymelenberg A."/>
            <person name="Sabat G."/>
            <person name="Splinter BonDurant S."/>
            <person name="Syed K."/>
            <person name="Yadav J.S."/>
            <person name="Doddapaneni H."/>
            <person name="Subramanian V."/>
            <person name="Lavin J.L."/>
            <person name="Oguiza J.A."/>
            <person name="Perez G."/>
            <person name="Pisabarro A.G."/>
            <person name="Ramirez L."/>
            <person name="Santoyo F."/>
            <person name="Master E."/>
            <person name="Coutinho P.M."/>
            <person name="Henrissat B."/>
            <person name="Lombard V."/>
            <person name="Magnuson J.K."/>
            <person name="Kuees U."/>
            <person name="Hori C."/>
            <person name="Igarashi K."/>
            <person name="Samejima M."/>
            <person name="Held B.W."/>
            <person name="Barry K.W."/>
            <person name="LaButti K.M."/>
            <person name="Lapidus A."/>
            <person name="Lindquist E.A."/>
            <person name="Lucas S.M."/>
            <person name="Riley R."/>
            <person name="Salamov A.A."/>
            <person name="Hoffmeister D."/>
            <person name="Schwenk D."/>
            <person name="Hadar Y."/>
            <person name="Yarden O."/>
            <person name="de Vries R.P."/>
            <person name="Wiebenga A."/>
            <person name="Stenlid J."/>
            <person name="Eastwood D."/>
            <person name="Grigoriev I.V."/>
            <person name="Berka R.M."/>
            <person name="Blanchette R.A."/>
            <person name="Kersten P."/>
            <person name="Martinez A.T."/>
            <person name="Vicuna R."/>
            <person name="Cullen D."/>
        </authorList>
    </citation>
    <scope>NUCLEOTIDE SEQUENCE [LARGE SCALE GENOMIC DNA]</scope>
    <source>
        <strain evidence="3 4">B</strain>
    </source>
</reference>
<feature type="region of interest" description="Disordered" evidence="1">
    <location>
        <begin position="1"/>
        <end position="40"/>
    </location>
</feature>
<feature type="region of interest" description="Disordered" evidence="1">
    <location>
        <begin position="157"/>
        <end position="315"/>
    </location>
</feature>
<evidence type="ECO:0000256" key="1">
    <source>
        <dbReference type="SAM" id="MobiDB-lite"/>
    </source>
</evidence>
<evidence type="ECO:0000313" key="4">
    <source>
        <dbReference type="Proteomes" id="UP000016930"/>
    </source>
</evidence>
<dbReference type="Pfam" id="PF10453">
    <property type="entry name" value="NUFIP1"/>
    <property type="match status" value="1"/>
</dbReference>
<proteinExistence type="predicted"/>
<feature type="compositionally biased region" description="Low complexity" evidence="1">
    <location>
        <begin position="241"/>
        <end position="252"/>
    </location>
</feature>
<dbReference type="PANTHER" id="PTHR13309">
    <property type="entry name" value="NUCLEAR FRAGILE X MENTAL RETARDATION PROTEIN INTERACTING PROTEIN 1"/>
    <property type="match status" value="1"/>
</dbReference>
<dbReference type="GO" id="GO:0003723">
    <property type="term" value="F:RNA binding"/>
    <property type="evidence" value="ECO:0007669"/>
    <property type="project" value="InterPro"/>
</dbReference>
<dbReference type="InterPro" id="IPR039136">
    <property type="entry name" value="NUFIP1-like"/>
</dbReference>
<feature type="region of interest" description="Disordered" evidence="1">
    <location>
        <begin position="87"/>
        <end position="110"/>
    </location>
</feature>
<dbReference type="HOGENOM" id="CLU_024455_0_0_1"/>
<keyword evidence="4" id="KW-1185">Reference proteome</keyword>
<feature type="compositionally biased region" description="Polar residues" evidence="1">
    <location>
        <begin position="19"/>
        <end position="32"/>
    </location>
</feature>